<evidence type="ECO:0000313" key="8">
    <source>
        <dbReference type="EMBL" id="PTR01121.1"/>
    </source>
</evidence>
<dbReference type="PANTHER" id="PTHR42966">
    <property type="entry name" value="N-ACETYLNEURAMINATE SYNTHASE"/>
    <property type="match status" value="1"/>
</dbReference>
<feature type="domain" description="PseI/NeuA/B-like" evidence="7">
    <location>
        <begin position="226"/>
        <end position="466"/>
    </location>
</feature>
<comment type="caution">
    <text evidence="8">The sequence shown here is derived from an EMBL/GenBank/DDBJ whole genome shotgun (WGS) entry which is preliminary data.</text>
</comment>
<evidence type="ECO:0000256" key="1">
    <source>
        <dbReference type="ARBA" id="ARBA00001946"/>
    </source>
</evidence>
<protein>
    <submittedName>
        <fullName evidence="8">YrbI family 3-deoxy-D-manno-octulosonate 8-phosphate phosphatase</fullName>
    </submittedName>
</protein>
<dbReference type="FunFam" id="3.40.50.1000:FF:000029">
    <property type="entry name" value="3-deoxy-D-manno-octulosonate 8-phosphate phosphatase KdsC"/>
    <property type="match status" value="1"/>
</dbReference>
<dbReference type="PANTHER" id="PTHR42966:SF3">
    <property type="entry name" value="BLR5971 PROTEIN"/>
    <property type="match status" value="1"/>
</dbReference>
<dbReference type="SFLD" id="SFLDG01138">
    <property type="entry name" value="C1.6.2:_Deoxy-d-mannose-octulo"/>
    <property type="match status" value="1"/>
</dbReference>
<dbReference type="SFLD" id="SFLDS00003">
    <property type="entry name" value="Haloacid_Dehalogenase"/>
    <property type="match status" value="1"/>
</dbReference>
<dbReference type="InterPro" id="IPR013132">
    <property type="entry name" value="PseI/NeuA/B-like_N"/>
</dbReference>
<comment type="subunit">
    <text evidence="3">Homotetramer.</text>
</comment>
<dbReference type="Pfam" id="PF03102">
    <property type="entry name" value="NeuB"/>
    <property type="match status" value="1"/>
</dbReference>
<dbReference type="EMBL" id="QAOQ01000001">
    <property type="protein sequence ID" value="PTR01121.1"/>
    <property type="molecule type" value="Genomic_DNA"/>
</dbReference>
<name>A0A2T5JFB6_9SPHI</name>
<keyword evidence="6" id="KW-0460">Magnesium</keyword>
<keyword evidence="9" id="KW-1185">Reference proteome</keyword>
<dbReference type="SFLD" id="SFLDG01136">
    <property type="entry name" value="C1.6:_Phosphoserine_Phosphatas"/>
    <property type="match status" value="1"/>
</dbReference>
<dbReference type="GO" id="GO:0047444">
    <property type="term" value="F:N-acylneuraminate-9-phosphate synthase activity"/>
    <property type="evidence" value="ECO:0007669"/>
    <property type="project" value="TreeGrafter"/>
</dbReference>
<dbReference type="InterPro" id="IPR051690">
    <property type="entry name" value="PseI-like"/>
</dbReference>
<evidence type="ECO:0000256" key="6">
    <source>
        <dbReference type="ARBA" id="ARBA00022842"/>
    </source>
</evidence>
<dbReference type="InterPro" id="IPR023214">
    <property type="entry name" value="HAD_sf"/>
</dbReference>
<dbReference type="InterPro" id="IPR013785">
    <property type="entry name" value="Aldolase_TIM"/>
</dbReference>
<dbReference type="CDD" id="cd01630">
    <property type="entry name" value="HAD_KDO-like"/>
    <property type="match status" value="1"/>
</dbReference>
<keyword evidence="4" id="KW-0479">Metal-binding</keyword>
<proteinExistence type="inferred from homology"/>
<dbReference type="GO" id="GO:0016788">
    <property type="term" value="F:hydrolase activity, acting on ester bonds"/>
    <property type="evidence" value="ECO:0007669"/>
    <property type="project" value="InterPro"/>
</dbReference>
<dbReference type="SUPFAM" id="SSF51569">
    <property type="entry name" value="Aldolase"/>
    <property type="match status" value="1"/>
</dbReference>
<evidence type="ECO:0000313" key="9">
    <source>
        <dbReference type="Proteomes" id="UP000244168"/>
    </source>
</evidence>
<evidence type="ECO:0000256" key="4">
    <source>
        <dbReference type="ARBA" id="ARBA00022723"/>
    </source>
</evidence>
<comment type="cofactor">
    <cofactor evidence="1">
        <name>Mg(2+)</name>
        <dbReference type="ChEBI" id="CHEBI:18420"/>
    </cofactor>
</comment>
<accession>A0A2T5JFB6</accession>
<evidence type="ECO:0000256" key="3">
    <source>
        <dbReference type="ARBA" id="ARBA00011881"/>
    </source>
</evidence>
<evidence type="ECO:0000256" key="2">
    <source>
        <dbReference type="ARBA" id="ARBA00005893"/>
    </source>
</evidence>
<dbReference type="NCBIfam" id="TIGR01670">
    <property type="entry name" value="KdsC-phosphatas"/>
    <property type="match status" value="1"/>
</dbReference>
<evidence type="ECO:0000259" key="7">
    <source>
        <dbReference type="Pfam" id="PF03102"/>
    </source>
</evidence>
<gene>
    <name evidence="8" type="ORF">C8P68_101353</name>
</gene>
<dbReference type="GO" id="GO:0046872">
    <property type="term" value="F:metal ion binding"/>
    <property type="evidence" value="ECO:0007669"/>
    <property type="project" value="UniProtKB-KW"/>
</dbReference>
<dbReference type="AlphaFoldDB" id="A0A2T5JFB6"/>
<reference evidence="8 9" key="1">
    <citation type="submission" date="2018-04" db="EMBL/GenBank/DDBJ databases">
        <title>Genomic Encyclopedia of Archaeal and Bacterial Type Strains, Phase II (KMG-II): from individual species to whole genera.</title>
        <authorList>
            <person name="Goeker M."/>
        </authorList>
    </citation>
    <scope>NUCLEOTIDE SEQUENCE [LARGE SCALE GENOMIC DNA]</scope>
    <source>
        <strain evidence="8 9">DSM 26809</strain>
    </source>
</reference>
<evidence type="ECO:0000256" key="5">
    <source>
        <dbReference type="ARBA" id="ARBA00022801"/>
    </source>
</evidence>
<dbReference type="Proteomes" id="UP000244168">
    <property type="component" value="Unassembled WGS sequence"/>
</dbReference>
<dbReference type="InterPro" id="IPR036412">
    <property type="entry name" value="HAD-like_sf"/>
</dbReference>
<organism evidence="8 9">
    <name type="scientific">Mucilaginibacter yixingensis</name>
    <dbReference type="NCBI Taxonomy" id="1295612"/>
    <lineage>
        <taxon>Bacteria</taxon>
        <taxon>Pseudomonadati</taxon>
        <taxon>Bacteroidota</taxon>
        <taxon>Sphingobacteriia</taxon>
        <taxon>Sphingobacteriales</taxon>
        <taxon>Sphingobacteriaceae</taxon>
        <taxon>Mucilaginibacter</taxon>
    </lineage>
</organism>
<dbReference type="InterPro" id="IPR010023">
    <property type="entry name" value="KdsC_fam"/>
</dbReference>
<dbReference type="Pfam" id="PF00702">
    <property type="entry name" value="Hydrolase"/>
    <property type="match status" value="1"/>
</dbReference>
<comment type="similarity">
    <text evidence="2">Belongs to the KdsC family.</text>
</comment>
<dbReference type="Gene3D" id="3.40.50.1000">
    <property type="entry name" value="HAD superfamily/HAD-like"/>
    <property type="match status" value="1"/>
</dbReference>
<sequence length="493" mass="54511">MAAGQQFDNPKKNYMKDILQQKATRIQLLITDCDGVLTDGGVYYGANGEENKKFNMRDGMGVERLRKLAGIETAIITGEKSPSVVARAEKLNITELHLFAKNKPEVLRDIMTRLELKAEEVAYIGDDYNDAEVLKMVGLSAAPADALPGIRNMVDYVCHANGGDACFREFAELIIEAQTGANQGVPVKNGAVTLSNGRKIGAGEPCYIIAEIGINHNGSLEIAKQLIDEAVAAKADAVKFQKRTPEICVPKDQWEIMRDTPWGRMSYIDYKRKTEFGIAEYAAIDQYCKKLGIDWFVSPWDVNSVDFMEQLDTVIYKLASASLTDTALIEKILQTGRPLMLSTGMSTMNEIDTAMAFIHQYDPNYPVMVAHSTSAYPCKPEELNLRMIQTLEQKFPGIPVGYSGHETGLATTVGAVAMGATFVERHFTLDRAMWGSDHAASVEPQGLQRLVRDIRDVETAAGDGIKKVYESELAPMKRLRVNISAEYNEKFNA</sequence>
<dbReference type="GO" id="GO:0016051">
    <property type="term" value="P:carbohydrate biosynthetic process"/>
    <property type="evidence" value="ECO:0007669"/>
    <property type="project" value="InterPro"/>
</dbReference>
<dbReference type="Gene3D" id="3.20.20.70">
    <property type="entry name" value="Aldolase class I"/>
    <property type="match status" value="1"/>
</dbReference>
<dbReference type="SUPFAM" id="SSF56784">
    <property type="entry name" value="HAD-like"/>
    <property type="match status" value="1"/>
</dbReference>
<keyword evidence="5" id="KW-0378">Hydrolase</keyword>